<feature type="region of interest" description="Disordered" evidence="6">
    <location>
        <begin position="1"/>
        <end position="94"/>
    </location>
</feature>
<dbReference type="SUPFAM" id="SSF52540">
    <property type="entry name" value="P-loop containing nucleoside triphosphate hydrolases"/>
    <property type="match status" value="1"/>
</dbReference>
<evidence type="ECO:0000259" key="7">
    <source>
        <dbReference type="PROSITE" id="PS51722"/>
    </source>
</evidence>
<dbReference type="InterPro" id="IPR015760">
    <property type="entry name" value="TIF_IF2"/>
</dbReference>
<organism evidence="8">
    <name type="scientific">Arcella intermedia</name>
    <dbReference type="NCBI Taxonomy" id="1963864"/>
    <lineage>
        <taxon>Eukaryota</taxon>
        <taxon>Amoebozoa</taxon>
        <taxon>Tubulinea</taxon>
        <taxon>Elardia</taxon>
        <taxon>Arcellinida</taxon>
        <taxon>Sphaerothecina</taxon>
        <taxon>Arcellidae</taxon>
        <taxon>Arcella</taxon>
    </lineage>
</organism>
<feature type="domain" description="Tr-type G" evidence="7">
    <location>
        <begin position="117"/>
        <end position="334"/>
    </location>
</feature>
<dbReference type="AlphaFoldDB" id="A0A6B2KXQ7"/>
<evidence type="ECO:0000256" key="1">
    <source>
        <dbReference type="ARBA" id="ARBA00007733"/>
    </source>
</evidence>
<dbReference type="InterPro" id="IPR005225">
    <property type="entry name" value="Small_GTP-bd"/>
</dbReference>
<dbReference type="SUPFAM" id="SSF50447">
    <property type="entry name" value="Translation proteins"/>
    <property type="match status" value="1"/>
</dbReference>
<dbReference type="SUPFAM" id="SSF52156">
    <property type="entry name" value="Initiation factor IF2/eIF5b, domain 3"/>
    <property type="match status" value="1"/>
</dbReference>
<reference evidence="8" key="1">
    <citation type="journal article" date="2020" name="J. Eukaryot. Microbiol.">
        <title>De novo Sequencing, Assembly and Annotation of the Transcriptome for the Free-Living Testate Amoeba Arcella intermedia.</title>
        <authorList>
            <person name="Ribeiro G.M."/>
            <person name="Porfirio-Sousa A.L."/>
            <person name="Maurer-Alcala X.X."/>
            <person name="Katz L.A."/>
            <person name="Lahr D.J.G."/>
        </authorList>
    </citation>
    <scope>NUCLEOTIDE SEQUENCE</scope>
</reference>
<dbReference type="InterPro" id="IPR036925">
    <property type="entry name" value="TIF_IF2_dom3_sf"/>
</dbReference>
<dbReference type="PRINTS" id="PR00315">
    <property type="entry name" value="ELONGATNFCT"/>
</dbReference>
<feature type="compositionally biased region" description="Acidic residues" evidence="6">
    <location>
        <begin position="49"/>
        <end position="70"/>
    </location>
</feature>
<keyword evidence="3" id="KW-0547">Nucleotide-binding</keyword>
<dbReference type="EMBL" id="GIBP01000574">
    <property type="protein sequence ID" value="NDV29543.1"/>
    <property type="molecule type" value="Transcribed_RNA"/>
</dbReference>
<dbReference type="CDD" id="cd01887">
    <property type="entry name" value="IF2_eIF5B"/>
    <property type="match status" value="1"/>
</dbReference>
<dbReference type="PANTHER" id="PTHR43381:SF4">
    <property type="entry name" value="EUKARYOTIC TRANSLATION INITIATION FACTOR 5B"/>
    <property type="match status" value="1"/>
</dbReference>
<dbReference type="Pfam" id="PF11987">
    <property type="entry name" value="IF-2"/>
    <property type="match status" value="1"/>
</dbReference>
<evidence type="ECO:0000256" key="3">
    <source>
        <dbReference type="ARBA" id="ARBA00022741"/>
    </source>
</evidence>
<comment type="similarity">
    <text evidence="1">Belongs to the TRAFAC class translation factor GTPase superfamily. Classic translation factor GTPase family. IF-2 subfamily.</text>
</comment>
<name>A0A6B2KXQ7_9EUKA</name>
<evidence type="ECO:0000256" key="5">
    <source>
        <dbReference type="ARBA" id="ARBA00023134"/>
    </source>
</evidence>
<protein>
    <recommendedName>
        <fullName evidence="7">Tr-type G domain-containing protein</fullName>
    </recommendedName>
</protein>
<evidence type="ECO:0000313" key="8">
    <source>
        <dbReference type="EMBL" id="NDV29543.1"/>
    </source>
</evidence>
<evidence type="ECO:0000256" key="4">
    <source>
        <dbReference type="ARBA" id="ARBA00022917"/>
    </source>
</evidence>
<keyword evidence="4" id="KW-0648">Protein biosynthesis</keyword>
<dbReference type="GO" id="GO:0003924">
    <property type="term" value="F:GTPase activity"/>
    <property type="evidence" value="ECO:0007669"/>
    <property type="project" value="InterPro"/>
</dbReference>
<dbReference type="InterPro" id="IPR009000">
    <property type="entry name" value="Transl_B-barrel_sf"/>
</dbReference>
<accession>A0A6B2KXQ7</accession>
<dbReference type="NCBIfam" id="NF003078">
    <property type="entry name" value="PRK04004.1"/>
    <property type="match status" value="1"/>
</dbReference>
<dbReference type="GO" id="GO:0005525">
    <property type="term" value="F:GTP binding"/>
    <property type="evidence" value="ECO:0007669"/>
    <property type="project" value="UniProtKB-KW"/>
</dbReference>
<dbReference type="PANTHER" id="PTHR43381">
    <property type="entry name" value="TRANSLATION INITIATION FACTOR IF-2-RELATED"/>
    <property type="match status" value="1"/>
</dbReference>
<dbReference type="Pfam" id="PF00009">
    <property type="entry name" value="GTP_EFTU"/>
    <property type="match status" value="1"/>
</dbReference>
<dbReference type="NCBIfam" id="TIGR00231">
    <property type="entry name" value="small_GTP"/>
    <property type="match status" value="1"/>
</dbReference>
<dbReference type="InterPro" id="IPR023115">
    <property type="entry name" value="TIF_IF2_dom3"/>
</dbReference>
<keyword evidence="2" id="KW-0396">Initiation factor</keyword>
<dbReference type="InterPro" id="IPR027417">
    <property type="entry name" value="P-loop_NTPase"/>
</dbReference>
<dbReference type="Gene3D" id="3.40.50.300">
    <property type="entry name" value="P-loop containing nucleotide triphosphate hydrolases"/>
    <property type="match status" value="1"/>
</dbReference>
<dbReference type="FunFam" id="3.40.50.300:FF:000112">
    <property type="entry name" value="Eukaryotic translation initiation factor 5B"/>
    <property type="match status" value="1"/>
</dbReference>
<dbReference type="PROSITE" id="PS51722">
    <property type="entry name" value="G_TR_2"/>
    <property type="match status" value="1"/>
</dbReference>
<evidence type="ECO:0000256" key="6">
    <source>
        <dbReference type="SAM" id="MobiDB-lite"/>
    </source>
</evidence>
<dbReference type="Gene3D" id="2.40.30.10">
    <property type="entry name" value="Translation factors"/>
    <property type="match status" value="2"/>
</dbReference>
<feature type="compositionally biased region" description="Low complexity" evidence="6">
    <location>
        <begin position="14"/>
        <end position="27"/>
    </location>
</feature>
<dbReference type="GO" id="GO:0005739">
    <property type="term" value="C:mitochondrion"/>
    <property type="evidence" value="ECO:0007669"/>
    <property type="project" value="TreeGrafter"/>
</dbReference>
<dbReference type="Gene3D" id="3.40.50.10050">
    <property type="entry name" value="Translation initiation factor IF- 2, domain 3"/>
    <property type="match status" value="1"/>
</dbReference>
<sequence length="715" mass="79026">MDNQTPLQSPLKDAAPLVQPTTATTPAPSSPPTQPLPQKDPLSKKAEENDSDSDSDDWEWVEFESLLEEEIPTKHRPKQAVEGEDNNSTEDIKKNQQAKLKQITKQRYTCNAAPETLREPIVVVLGHVDAGKTTLLDSLRQTHVQAGEAGGITQQIGATHIPLAQVKHLTNELNQNFNFELKLPGFVFIDTPGHESFSNMRVRGSSLCDIAVLVVDIKHGLQTQTIESLKLLTKGRTRFVIALNKVDLVPGWVSFPNTSFREALAHQSKLTQEDFKVAVKQVRDQLSDHGIIAVPYWSVKDLNVQIPIIPLTAFNGCGIPDLLLFTMMYAQSMLTERLAKKDKLECSVLEVQEAVCMGHTIDVLLINGELHLGDKLMLCSTEGPIVTHLRTIIETKEMLELKGKGDKDIGNAVKSVKAVRGVKLWAKNLETVLSGTSLHVVGPNDDEQLMRKYMQSQMENLQSRLGVGGGSDGVHVQASTLGSLEALLEFLNQNGVAVGSFGIGQVNAKDVKKANSGQKLLLAFDVKIARQAASYADANGIEIIQSSVIYQLFAEFQIRKRKYLATIRKDAEQKPCILSIAPSYIINTGNPLIIGVTVELGAIGLGTRLYLHNDTYLGEVDVLKEVSSGHAVFHGAEGFVYIIQISRVGQKQQQSVVYGRDFFEDNLLYSKVTLKQMNQLEFTIGDHQKKLLAKYRSWHGFDPYTGPRPTHRTNH</sequence>
<proteinExistence type="inferred from homology"/>
<dbReference type="InterPro" id="IPR000795">
    <property type="entry name" value="T_Tr_GTP-bd_dom"/>
</dbReference>
<dbReference type="GO" id="GO:0003743">
    <property type="term" value="F:translation initiation factor activity"/>
    <property type="evidence" value="ECO:0007669"/>
    <property type="project" value="UniProtKB-KW"/>
</dbReference>
<evidence type="ECO:0000256" key="2">
    <source>
        <dbReference type="ARBA" id="ARBA00022540"/>
    </source>
</evidence>
<keyword evidence="5" id="KW-0342">GTP-binding</keyword>